<dbReference type="PANTHER" id="PTHR35668">
    <property type="entry name" value="PROTEIN SHORTAGE IN CHIASMATA 1 ORTHOLOG"/>
    <property type="match status" value="1"/>
</dbReference>
<dbReference type="GO" id="GO:0000712">
    <property type="term" value="P:resolution of meiotic recombination intermediates"/>
    <property type="evidence" value="ECO:0007669"/>
    <property type="project" value="InterPro"/>
</dbReference>
<feature type="compositionally biased region" description="Pro residues" evidence="1">
    <location>
        <begin position="31"/>
        <end position="40"/>
    </location>
</feature>
<evidence type="ECO:0000256" key="1">
    <source>
        <dbReference type="SAM" id="MobiDB-lite"/>
    </source>
</evidence>
<name>A0A9P5S4Q1_9FUNG</name>
<feature type="region of interest" description="Disordered" evidence="1">
    <location>
        <begin position="30"/>
        <end position="86"/>
    </location>
</feature>
<dbReference type="GO" id="GO:0003697">
    <property type="term" value="F:single-stranded DNA binding"/>
    <property type="evidence" value="ECO:0007669"/>
    <property type="project" value="TreeGrafter"/>
</dbReference>
<keyword evidence="3" id="KW-1185">Reference proteome</keyword>
<reference evidence="2" key="1">
    <citation type="journal article" date="2020" name="Fungal Divers.">
        <title>Resolving the Mortierellaceae phylogeny through synthesis of multi-gene phylogenetics and phylogenomics.</title>
        <authorList>
            <person name="Vandepol N."/>
            <person name="Liber J."/>
            <person name="Desiro A."/>
            <person name="Na H."/>
            <person name="Kennedy M."/>
            <person name="Barry K."/>
            <person name="Grigoriev I.V."/>
            <person name="Miller A.N."/>
            <person name="O'Donnell K."/>
            <person name="Stajich J.E."/>
            <person name="Bonito G."/>
        </authorList>
    </citation>
    <scope>NUCLEOTIDE SEQUENCE</scope>
    <source>
        <strain evidence="2">NRRL 6426</strain>
    </source>
</reference>
<dbReference type="InterPro" id="IPR039991">
    <property type="entry name" value="SHOC1"/>
</dbReference>
<feature type="compositionally biased region" description="Polar residues" evidence="1">
    <location>
        <begin position="54"/>
        <end position="86"/>
    </location>
</feature>
<dbReference type="OrthoDB" id="2422840at2759"/>
<dbReference type="EMBL" id="JAAAUQ010000238">
    <property type="protein sequence ID" value="KAF9152520.1"/>
    <property type="molecule type" value="Genomic_DNA"/>
</dbReference>
<gene>
    <name evidence="2" type="ORF">BG015_005121</name>
</gene>
<organism evidence="2 3">
    <name type="scientific">Linnemannia schmuckeri</name>
    <dbReference type="NCBI Taxonomy" id="64567"/>
    <lineage>
        <taxon>Eukaryota</taxon>
        <taxon>Fungi</taxon>
        <taxon>Fungi incertae sedis</taxon>
        <taxon>Mucoromycota</taxon>
        <taxon>Mortierellomycotina</taxon>
        <taxon>Mortierellomycetes</taxon>
        <taxon>Mortierellales</taxon>
        <taxon>Mortierellaceae</taxon>
        <taxon>Linnemannia</taxon>
    </lineage>
</organism>
<dbReference type="Proteomes" id="UP000748756">
    <property type="component" value="Unassembled WGS sequence"/>
</dbReference>
<evidence type="ECO:0000313" key="2">
    <source>
        <dbReference type="EMBL" id="KAF9152520.1"/>
    </source>
</evidence>
<sequence length="491" mass="54149">MPDKQDKMASSNFLPSSAINKFIALRSLAKPLPPTAPSPVPTSSSNPSKKPRTYSVSPVTPTSLIPQQYSRHSVSRSGSHAGSTLCASNNNSVRSYSSTASSPALLNRSLIVPKRPPSLPSPPLLSLVVKEEPLEKHIDLPTPVPREYDPLPAPESQETHKYIASSRLIQKNALVRAIVDPDCGCASLVERDFEYLRDVTPDTMQGWDTTSPVEADLILDEHTAIIFQPLGDLGQAAGLDVEGGLKALVATLARIGPRYKNLWLIFEEYYSPAHLVTAGNIRATGMQRAPSAPPLSILARPNPYTGPTMKNLSQFMAWVPFTQTRTCWLSRIHHSLLGHPSHQTKVGNARQQGPFGLQDPGQAMDEIPFETQVLFASDERSAARMVRAIGEGIVRRIDRAAKAGIRRDEDGWQDAAEWLWRDWLSDQDSTHERFLGAFRIFNPFSIQLILSLCSLKEFFAMDHQQRCKTVGRFVDASVLAIFDKVVATPMS</sequence>
<dbReference type="AlphaFoldDB" id="A0A9P5S4Q1"/>
<evidence type="ECO:0000313" key="3">
    <source>
        <dbReference type="Proteomes" id="UP000748756"/>
    </source>
</evidence>
<protein>
    <submittedName>
        <fullName evidence="2">Uncharacterized protein</fullName>
    </submittedName>
</protein>
<dbReference type="PANTHER" id="PTHR35668:SF1">
    <property type="entry name" value="PROTEIN SHORTAGE IN CHIASMATA 1 ORTHOLOG"/>
    <property type="match status" value="1"/>
</dbReference>
<comment type="caution">
    <text evidence="2">The sequence shown here is derived from an EMBL/GenBank/DDBJ whole genome shotgun (WGS) entry which is preliminary data.</text>
</comment>
<proteinExistence type="predicted"/>
<dbReference type="GO" id="GO:0016887">
    <property type="term" value="F:ATP hydrolysis activity"/>
    <property type="evidence" value="ECO:0007669"/>
    <property type="project" value="InterPro"/>
</dbReference>
<dbReference type="GO" id="GO:0000794">
    <property type="term" value="C:condensed nuclear chromosome"/>
    <property type="evidence" value="ECO:0007669"/>
    <property type="project" value="InterPro"/>
</dbReference>
<accession>A0A9P5S4Q1</accession>